<organism evidence="2 3">
    <name type="scientific">Algibacter aquimarinus</name>
    <dbReference type="NCBI Taxonomy" id="1136748"/>
    <lineage>
        <taxon>Bacteria</taxon>
        <taxon>Pseudomonadati</taxon>
        <taxon>Bacteroidota</taxon>
        <taxon>Flavobacteriia</taxon>
        <taxon>Flavobacteriales</taxon>
        <taxon>Flavobacteriaceae</taxon>
        <taxon>Algibacter</taxon>
    </lineage>
</organism>
<dbReference type="InterPro" id="IPR046125">
    <property type="entry name" value="DUF6122"/>
</dbReference>
<dbReference type="RefSeq" id="WP_345163712.1">
    <property type="nucleotide sequence ID" value="NZ_BAABJK010000002.1"/>
</dbReference>
<gene>
    <name evidence="2" type="ORF">GCM10023315_02890</name>
</gene>
<comment type="caution">
    <text evidence="2">The sequence shown here is derived from an EMBL/GenBank/DDBJ whole genome shotgun (WGS) entry which is preliminary data.</text>
</comment>
<feature type="transmembrane region" description="Helical" evidence="1">
    <location>
        <begin position="30"/>
        <end position="51"/>
    </location>
</feature>
<evidence type="ECO:0000256" key="1">
    <source>
        <dbReference type="SAM" id="Phobius"/>
    </source>
</evidence>
<evidence type="ECO:0000313" key="2">
    <source>
        <dbReference type="EMBL" id="GAA4958782.1"/>
    </source>
</evidence>
<keyword evidence="1" id="KW-0472">Membrane</keyword>
<dbReference type="EMBL" id="BAABJK010000002">
    <property type="protein sequence ID" value="GAA4958782.1"/>
    <property type="molecule type" value="Genomic_DNA"/>
</dbReference>
<protein>
    <submittedName>
        <fullName evidence="2">Uncharacterized protein</fullName>
    </submittedName>
</protein>
<keyword evidence="1" id="KW-0812">Transmembrane</keyword>
<sequence length="102" mass="11935">MLQTFAHYGCHLLIPLFIALIWFKQNWKIAFLIMFSGMWIDLDHLLANPIFDPNRCSINFHPLHSYYAFGVYIVLTFFKKTRLIGLGLVIHIIADIVDCSFM</sequence>
<name>A0ABP9H181_9FLAO</name>
<reference evidence="3" key="1">
    <citation type="journal article" date="2019" name="Int. J. Syst. Evol. Microbiol.">
        <title>The Global Catalogue of Microorganisms (GCM) 10K type strain sequencing project: providing services to taxonomists for standard genome sequencing and annotation.</title>
        <authorList>
            <consortium name="The Broad Institute Genomics Platform"/>
            <consortium name="The Broad Institute Genome Sequencing Center for Infectious Disease"/>
            <person name="Wu L."/>
            <person name="Ma J."/>
        </authorList>
    </citation>
    <scope>NUCLEOTIDE SEQUENCE [LARGE SCALE GENOMIC DNA]</scope>
    <source>
        <strain evidence="3">JCM 18287</strain>
    </source>
</reference>
<dbReference type="Proteomes" id="UP001501692">
    <property type="component" value="Unassembled WGS sequence"/>
</dbReference>
<evidence type="ECO:0000313" key="3">
    <source>
        <dbReference type="Proteomes" id="UP001501692"/>
    </source>
</evidence>
<proteinExistence type="predicted"/>
<accession>A0ABP9H181</accession>
<feature type="transmembrane region" description="Helical" evidence="1">
    <location>
        <begin position="6"/>
        <end position="23"/>
    </location>
</feature>
<keyword evidence="3" id="KW-1185">Reference proteome</keyword>
<dbReference type="Pfam" id="PF19617">
    <property type="entry name" value="DUF6122"/>
    <property type="match status" value="1"/>
</dbReference>
<keyword evidence="1" id="KW-1133">Transmembrane helix</keyword>